<dbReference type="EMBL" id="CAUJNA010000207">
    <property type="protein sequence ID" value="CAJ1373660.1"/>
    <property type="molecule type" value="Genomic_DNA"/>
</dbReference>
<keyword evidence="2" id="KW-1185">Reference proteome</keyword>
<organism evidence="1 2">
    <name type="scientific">Effrenium voratum</name>
    <dbReference type="NCBI Taxonomy" id="2562239"/>
    <lineage>
        <taxon>Eukaryota</taxon>
        <taxon>Sar</taxon>
        <taxon>Alveolata</taxon>
        <taxon>Dinophyceae</taxon>
        <taxon>Suessiales</taxon>
        <taxon>Symbiodiniaceae</taxon>
        <taxon>Effrenium</taxon>
    </lineage>
</organism>
<gene>
    <name evidence="1" type="ORF">EVOR1521_LOCUS3417</name>
</gene>
<proteinExistence type="predicted"/>
<dbReference type="Proteomes" id="UP001178507">
    <property type="component" value="Unassembled WGS sequence"/>
</dbReference>
<dbReference type="InterPro" id="IPR029787">
    <property type="entry name" value="Nucleotide_cyclase"/>
</dbReference>
<accession>A0AA36HRW7</accession>
<comment type="caution">
    <text evidence="1">The sequence shown here is derived from an EMBL/GenBank/DDBJ whole genome shotgun (WGS) entry which is preliminary data.</text>
</comment>
<dbReference type="AlphaFoldDB" id="A0AA36HRW7"/>
<sequence>MGGAPLCSPRHDCCGTAAAEAAAASRNIEEHLPEELRHGTNIDGACCLSWALGSRSALSIDMVNIEKLHEQLGSCLQFFQADLVEGTATNGLILGPTDTRSGSNMTAADAMTRMGQLLCRWAASQIPPLQIYIGIEIGWLVVVELPNTRQLSCFGSAPDGARRLCEASIKEGTVHVSTAVRGQLSALRFLPMIIGSSSTYYLEAFTEVLDGSEADSGELRKSGSMLAMVTSSETEEKGITEDKMTFDSFCDLLTSNHVDLSRFGKGTANTLTQFYESVVLQEKCLLKVEDHRLFRLVELVRINLHFRNDEGQSRELRIKSEVTAGGQLRERNQPLAVVLRTDEHGEWEHAVERCFVTKFELSPAVQKACFNMPKDAYSYQETRGASDTIPGILTKYKTHTIKMTVKDRTRSELAKIGLPAGRDFATGSQGLQQNWTWARVTNNKEEELINLLQSHGISLDEFTWQSFVELYDEVYEKKQSQLEPHEGELVRYVRIIKIWLWANVLNCRHALVLRTKQQHCRTQVMSSLRVLSMRMAAGQSVADATVEAFAGRLGINEAMQREGLHISEAVYRQEVEFSRSFPGLKTMYKINEVHVEVINPQDQRWNHIGLPAAHDFTFVRQEQSGGELDTVVTRWGWTNSLELEHEYSAVKVASSSPSWSDAGRSLRALMKGRINKKRQVTLPEPLAVRGSHELLIHRLMEGKATDWARARRAAEQLRSPSYDTRQFHDDITVAFPELRLYCLINAEEDEADAAKSASAGSISQGTSAGRSSFEEYQRTIGALFCIFWLMRLHLDGKECFCFGLDNSWKPKTQEDFLKEGSDDMQLEYKKRKDFYDKADWDGLSNLFVGAGLMKKKNGPHDPERTLAMLVLMTIHDLMKLDKLRPICAKEFGGYKRGDQIGDHDIALSYVLERFPSSLPSFAGLSLEQQRSIRFTHSRMDYNMGWLVQAEAPPGALFRALRGAICEGQAQRGAADVAFYFAHWFADLAGAEPFPMQGCEKFVLKFPLQVLTNFVESFPVVWQLGPKTETEVYEDYLAWRWGRLNLGDAPTGDFALAKMRLVVMSQGDVNSVLQSFSELPPYDQEILGEELALTGCADQSFASRPSKPRGPAILIYYGPALMQKAGSSDPFNTMRVLAEVFRQARRLWPLIEGKKSADKTTILRSLACGFLILPGSCLNGCAKLSPKL</sequence>
<evidence type="ECO:0000313" key="2">
    <source>
        <dbReference type="Proteomes" id="UP001178507"/>
    </source>
</evidence>
<name>A0AA36HRW7_9DINO</name>
<protein>
    <submittedName>
        <fullName evidence="1">Uncharacterized protein</fullName>
    </submittedName>
</protein>
<dbReference type="Gene3D" id="3.30.70.1230">
    <property type="entry name" value="Nucleotide cyclase"/>
    <property type="match status" value="1"/>
</dbReference>
<reference evidence="1" key="1">
    <citation type="submission" date="2023-08" db="EMBL/GenBank/DDBJ databases">
        <authorList>
            <person name="Chen Y."/>
            <person name="Shah S."/>
            <person name="Dougan E. K."/>
            <person name="Thang M."/>
            <person name="Chan C."/>
        </authorList>
    </citation>
    <scope>NUCLEOTIDE SEQUENCE</scope>
</reference>
<dbReference type="SUPFAM" id="SSF55073">
    <property type="entry name" value="Nucleotide cyclase"/>
    <property type="match status" value="1"/>
</dbReference>
<evidence type="ECO:0000313" key="1">
    <source>
        <dbReference type="EMBL" id="CAJ1373660.1"/>
    </source>
</evidence>